<protein>
    <recommendedName>
        <fullName evidence="8">DUF659 domain-containing protein</fullName>
    </recommendedName>
</protein>
<dbReference type="EMBL" id="JANEYG010000095">
    <property type="protein sequence ID" value="KAJ8913361.1"/>
    <property type="molecule type" value="Genomic_DNA"/>
</dbReference>
<evidence type="ECO:0000313" key="6">
    <source>
        <dbReference type="EMBL" id="KAJ8913361.1"/>
    </source>
</evidence>
<evidence type="ECO:0000256" key="3">
    <source>
        <dbReference type="ARBA" id="ARBA00022771"/>
    </source>
</evidence>
<gene>
    <name evidence="6" type="ORF">NQ315_008751</name>
</gene>
<evidence type="ECO:0000256" key="4">
    <source>
        <dbReference type="ARBA" id="ARBA00022833"/>
    </source>
</evidence>
<dbReference type="SUPFAM" id="SSF140996">
    <property type="entry name" value="Hermes dimerisation domain"/>
    <property type="match status" value="1"/>
</dbReference>
<proteinExistence type="predicted"/>
<keyword evidence="3" id="KW-0863">Zinc-finger</keyword>
<evidence type="ECO:0000313" key="7">
    <source>
        <dbReference type="Proteomes" id="UP001159042"/>
    </source>
</evidence>
<evidence type="ECO:0000256" key="2">
    <source>
        <dbReference type="ARBA" id="ARBA00022723"/>
    </source>
</evidence>
<keyword evidence="5" id="KW-0539">Nucleus</keyword>
<sequence length="201" mass="22792">MIIKGYYPFSLVEEVEFKKLLSRAVCPSRKTISSSLVPKLYNTTKEKLFQEVSQATAICITTDGWTSINNQSFIAVTAHWINTNYELCSNLLDCIPYDDRHTAVNLSNFLKGVFSNWKIENKVVCVISDNAANITAAIRMGGWRHLGCFAHSLNLTVQGALKEILVVTDKWLEIKHNVSVYRWKYISSIIKHAIGLYIKNC</sequence>
<dbReference type="InterPro" id="IPR052035">
    <property type="entry name" value="ZnF_BED_domain_contain"/>
</dbReference>
<dbReference type="PANTHER" id="PTHR46481">
    <property type="entry name" value="ZINC FINGER BED DOMAIN-CONTAINING PROTEIN 4"/>
    <property type="match status" value="1"/>
</dbReference>
<accession>A0AAV8VHK8</accession>
<keyword evidence="7" id="KW-1185">Reference proteome</keyword>
<keyword evidence="2" id="KW-0479">Metal-binding</keyword>
<organism evidence="6 7">
    <name type="scientific">Exocentrus adspersus</name>
    <dbReference type="NCBI Taxonomy" id="1586481"/>
    <lineage>
        <taxon>Eukaryota</taxon>
        <taxon>Metazoa</taxon>
        <taxon>Ecdysozoa</taxon>
        <taxon>Arthropoda</taxon>
        <taxon>Hexapoda</taxon>
        <taxon>Insecta</taxon>
        <taxon>Pterygota</taxon>
        <taxon>Neoptera</taxon>
        <taxon>Endopterygota</taxon>
        <taxon>Coleoptera</taxon>
        <taxon>Polyphaga</taxon>
        <taxon>Cucujiformia</taxon>
        <taxon>Chrysomeloidea</taxon>
        <taxon>Cerambycidae</taxon>
        <taxon>Lamiinae</taxon>
        <taxon>Acanthocinini</taxon>
        <taxon>Exocentrus</taxon>
    </lineage>
</organism>
<dbReference type="GO" id="GO:0008270">
    <property type="term" value="F:zinc ion binding"/>
    <property type="evidence" value="ECO:0007669"/>
    <property type="project" value="UniProtKB-KW"/>
</dbReference>
<dbReference type="GO" id="GO:0005634">
    <property type="term" value="C:nucleus"/>
    <property type="evidence" value="ECO:0007669"/>
    <property type="project" value="UniProtKB-SubCell"/>
</dbReference>
<keyword evidence="4" id="KW-0862">Zinc</keyword>
<name>A0AAV8VHK8_9CUCU</name>
<dbReference type="AlphaFoldDB" id="A0AAV8VHK8"/>
<dbReference type="Proteomes" id="UP001159042">
    <property type="component" value="Unassembled WGS sequence"/>
</dbReference>
<evidence type="ECO:0008006" key="8">
    <source>
        <dbReference type="Google" id="ProtNLM"/>
    </source>
</evidence>
<dbReference type="SUPFAM" id="SSF53098">
    <property type="entry name" value="Ribonuclease H-like"/>
    <property type="match status" value="1"/>
</dbReference>
<reference evidence="6 7" key="1">
    <citation type="journal article" date="2023" name="Insect Mol. Biol.">
        <title>Genome sequencing provides insights into the evolution of gene families encoding plant cell wall-degrading enzymes in longhorned beetles.</title>
        <authorList>
            <person name="Shin N.R."/>
            <person name="Okamura Y."/>
            <person name="Kirsch R."/>
            <person name="Pauchet Y."/>
        </authorList>
    </citation>
    <scope>NUCLEOTIDE SEQUENCE [LARGE SCALE GENOMIC DNA]</scope>
    <source>
        <strain evidence="6">EAD_L_NR</strain>
    </source>
</reference>
<evidence type="ECO:0000256" key="5">
    <source>
        <dbReference type="ARBA" id="ARBA00023242"/>
    </source>
</evidence>
<evidence type="ECO:0000256" key="1">
    <source>
        <dbReference type="ARBA" id="ARBA00004123"/>
    </source>
</evidence>
<comment type="caution">
    <text evidence="6">The sequence shown here is derived from an EMBL/GenBank/DDBJ whole genome shotgun (WGS) entry which is preliminary data.</text>
</comment>
<dbReference type="PANTHER" id="PTHR46481:SF10">
    <property type="entry name" value="ZINC FINGER BED DOMAIN-CONTAINING PROTEIN 39"/>
    <property type="match status" value="1"/>
</dbReference>
<dbReference type="InterPro" id="IPR012337">
    <property type="entry name" value="RNaseH-like_sf"/>
</dbReference>
<comment type="subcellular location">
    <subcellularLocation>
        <location evidence="1">Nucleus</location>
    </subcellularLocation>
</comment>